<keyword evidence="4" id="KW-0808">Transferase</keyword>
<evidence type="ECO:0000256" key="1">
    <source>
        <dbReference type="ARBA" id="ARBA00000085"/>
    </source>
</evidence>
<dbReference type="EC" id="2.7.13.3" evidence="2"/>
<keyword evidence="6" id="KW-0418">Kinase</keyword>
<evidence type="ECO:0000256" key="9">
    <source>
        <dbReference type="SAM" id="Coils"/>
    </source>
</evidence>
<dbReference type="InterPro" id="IPR003661">
    <property type="entry name" value="HisK_dim/P_dom"/>
</dbReference>
<evidence type="ECO:0000256" key="7">
    <source>
        <dbReference type="ARBA" id="ARBA00022840"/>
    </source>
</evidence>
<evidence type="ECO:0000256" key="4">
    <source>
        <dbReference type="ARBA" id="ARBA00022679"/>
    </source>
</evidence>
<keyword evidence="9" id="KW-0175">Coiled coil</keyword>
<dbReference type="SMART" id="SM00388">
    <property type="entry name" value="HisKA"/>
    <property type="match status" value="1"/>
</dbReference>
<evidence type="ECO:0000256" key="8">
    <source>
        <dbReference type="ARBA" id="ARBA00023012"/>
    </source>
</evidence>
<feature type="transmembrane region" description="Helical" evidence="10">
    <location>
        <begin position="12"/>
        <end position="29"/>
    </location>
</feature>
<dbReference type="EMBL" id="PDKK01000002">
    <property type="protein sequence ID" value="RXK07355.1"/>
    <property type="molecule type" value="Genomic_DNA"/>
</dbReference>
<evidence type="ECO:0000313" key="12">
    <source>
        <dbReference type="EMBL" id="RXK07355.1"/>
    </source>
</evidence>
<dbReference type="SUPFAM" id="SSF55874">
    <property type="entry name" value="ATPase domain of HSP90 chaperone/DNA topoisomerase II/histidine kinase"/>
    <property type="match status" value="1"/>
</dbReference>
<evidence type="ECO:0000256" key="5">
    <source>
        <dbReference type="ARBA" id="ARBA00022741"/>
    </source>
</evidence>
<dbReference type="InterPro" id="IPR005467">
    <property type="entry name" value="His_kinase_dom"/>
</dbReference>
<sequence length="483" mass="56476">MENLSSLKVTYSIVFLSLISWAFFAYFTMNQIITTQEIYAKLINISGKQRMLSQKTTLIAKRVFETKDKKLLSHLEELILLMKDEHQFLLNNLNTQNMKDVYFTDEKDLDKEVRGYFELLDNYLNNNNDANIISQIENYSYTLLPKLDYAVNKFERESEKYTNELKNRELFILLGTLFTIFLEAILIVIPSIIKIKNTEMKLKELNESLEEKLFEQKEMILKEQEEIKQKEKVFYEQSKLISMGEMIGNIAHQWRQPLSVITTIASGINLKLDYGDKIEENDLRNFTHNVHEQANYLSKTIDDFRNFIKGDQNYKKTKISDVIKNTINLVNASLKSSNITLETKIEDDITIFGNENEIQQALINIIKNAKDSLVLLNERENSRVIFIETKKINRNELELTILDNGGGVNEDIMDRIFEPYFTTKYPSIGTGIGLSMVDKIIRERHKGLVEVKNREFTYKEKDYKGACFIITFYKRIMPLPTLP</sequence>
<dbReference type="Pfam" id="PF00512">
    <property type="entry name" value="HisKA"/>
    <property type="match status" value="1"/>
</dbReference>
<keyword evidence="10" id="KW-0472">Membrane</keyword>
<dbReference type="PROSITE" id="PS50109">
    <property type="entry name" value="HIS_KIN"/>
    <property type="match status" value="1"/>
</dbReference>
<evidence type="ECO:0000256" key="2">
    <source>
        <dbReference type="ARBA" id="ARBA00012438"/>
    </source>
</evidence>
<dbReference type="RefSeq" id="WP_129086250.1">
    <property type="nucleotide sequence ID" value="NZ_CP053836.1"/>
</dbReference>
<dbReference type="InterPro" id="IPR036097">
    <property type="entry name" value="HisK_dim/P_sf"/>
</dbReference>
<organism evidence="12 13">
    <name type="scientific">Halarcobacter ebronensis</name>
    <dbReference type="NCBI Taxonomy" id="1462615"/>
    <lineage>
        <taxon>Bacteria</taxon>
        <taxon>Pseudomonadati</taxon>
        <taxon>Campylobacterota</taxon>
        <taxon>Epsilonproteobacteria</taxon>
        <taxon>Campylobacterales</taxon>
        <taxon>Arcobacteraceae</taxon>
        <taxon>Halarcobacter</taxon>
    </lineage>
</organism>
<dbReference type="Gene3D" id="3.30.565.10">
    <property type="entry name" value="Histidine kinase-like ATPase, C-terminal domain"/>
    <property type="match status" value="1"/>
</dbReference>
<dbReference type="InterPro" id="IPR004358">
    <property type="entry name" value="Sig_transdc_His_kin-like_C"/>
</dbReference>
<dbReference type="PRINTS" id="PR00344">
    <property type="entry name" value="BCTRLSENSOR"/>
</dbReference>
<dbReference type="AlphaFoldDB" id="A0A4V1M0P0"/>
<keyword evidence="8" id="KW-0902">Two-component regulatory system</keyword>
<dbReference type="Pfam" id="PF02518">
    <property type="entry name" value="HATPase_c"/>
    <property type="match status" value="1"/>
</dbReference>
<feature type="transmembrane region" description="Helical" evidence="10">
    <location>
        <begin position="170"/>
        <end position="193"/>
    </location>
</feature>
<keyword evidence="10" id="KW-1133">Transmembrane helix</keyword>
<dbReference type="Gene3D" id="1.10.287.130">
    <property type="match status" value="1"/>
</dbReference>
<keyword evidence="13" id="KW-1185">Reference proteome</keyword>
<feature type="domain" description="Histidine kinase" evidence="11">
    <location>
        <begin position="249"/>
        <end position="476"/>
    </location>
</feature>
<dbReference type="InterPro" id="IPR003594">
    <property type="entry name" value="HATPase_dom"/>
</dbReference>
<dbReference type="OrthoDB" id="569699at2"/>
<evidence type="ECO:0000259" key="11">
    <source>
        <dbReference type="PROSITE" id="PS50109"/>
    </source>
</evidence>
<feature type="coiled-coil region" evidence="9">
    <location>
        <begin position="192"/>
        <end position="226"/>
    </location>
</feature>
<evidence type="ECO:0000313" key="13">
    <source>
        <dbReference type="Proteomes" id="UP000289758"/>
    </source>
</evidence>
<dbReference type="SUPFAM" id="SSF47384">
    <property type="entry name" value="Homodimeric domain of signal transducing histidine kinase"/>
    <property type="match status" value="1"/>
</dbReference>
<gene>
    <name evidence="12" type="ORF">CRV07_02510</name>
</gene>
<dbReference type="GO" id="GO:0000155">
    <property type="term" value="F:phosphorelay sensor kinase activity"/>
    <property type="evidence" value="ECO:0007669"/>
    <property type="project" value="InterPro"/>
</dbReference>
<evidence type="ECO:0000256" key="6">
    <source>
        <dbReference type="ARBA" id="ARBA00022777"/>
    </source>
</evidence>
<dbReference type="Proteomes" id="UP000289758">
    <property type="component" value="Unassembled WGS sequence"/>
</dbReference>
<dbReference type="SMART" id="SM00387">
    <property type="entry name" value="HATPase_c"/>
    <property type="match status" value="1"/>
</dbReference>
<proteinExistence type="predicted"/>
<keyword evidence="10" id="KW-0812">Transmembrane</keyword>
<evidence type="ECO:0000256" key="10">
    <source>
        <dbReference type="SAM" id="Phobius"/>
    </source>
</evidence>
<keyword evidence="3" id="KW-0597">Phosphoprotein</keyword>
<dbReference type="PANTHER" id="PTHR43065">
    <property type="entry name" value="SENSOR HISTIDINE KINASE"/>
    <property type="match status" value="1"/>
</dbReference>
<name>A0A4V1M0P0_9BACT</name>
<keyword evidence="7" id="KW-0067">ATP-binding</keyword>
<accession>A0A4V1M0P0</accession>
<comment type="catalytic activity">
    <reaction evidence="1">
        <text>ATP + protein L-histidine = ADP + protein N-phospho-L-histidine.</text>
        <dbReference type="EC" id="2.7.13.3"/>
    </reaction>
</comment>
<dbReference type="PANTHER" id="PTHR43065:SF10">
    <property type="entry name" value="PEROXIDE STRESS-ACTIVATED HISTIDINE KINASE MAK3"/>
    <property type="match status" value="1"/>
</dbReference>
<dbReference type="CDD" id="cd00082">
    <property type="entry name" value="HisKA"/>
    <property type="match status" value="1"/>
</dbReference>
<protein>
    <recommendedName>
        <fullName evidence="2">histidine kinase</fullName>
        <ecNumber evidence="2">2.7.13.3</ecNumber>
    </recommendedName>
</protein>
<reference evidence="12 13" key="1">
    <citation type="submission" date="2017-10" db="EMBL/GenBank/DDBJ databases">
        <title>Genomics of the genus Arcobacter.</title>
        <authorList>
            <person name="Perez-Cataluna A."/>
            <person name="Figueras M.J."/>
        </authorList>
    </citation>
    <scope>NUCLEOTIDE SEQUENCE [LARGE SCALE GENOMIC DNA]</scope>
    <source>
        <strain evidence="12 13">CECT 8441</strain>
    </source>
</reference>
<keyword evidence="5" id="KW-0547">Nucleotide-binding</keyword>
<evidence type="ECO:0000256" key="3">
    <source>
        <dbReference type="ARBA" id="ARBA00022553"/>
    </source>
</evidence>
<dbReference type="GO" id="GO:0005524">
    <property type="term" value="F:ATP binding"/>
    <property type="evidence" value="ECO:0007669"/>
    <property type="project" value="UniProtKB-KW"/>
</dbReference>
<comment type="caution">
    <text evidence="12">The sequence shown here is derived from an EMBL/GenBank/DDBJ whole genome shotgun (WGS) entry which is preliminary data.</text>
</comment>
<dbReference type="InterPro" id="IPR036890">
    <property type="entry name" value="HATPase_C_sf"/>
</dbReference>